<dbReference type="PANTHER" id="PTHR30193:SF37">
    <property type="entry name" value="INNER MEMBRANE ABC TRANSPORTER PERMEASE PROTEIN YCJO"/>
    <property type="match status" value="1"/>
</dbReference>
<name>A0ABT8HR76_9BACL</name>
<feature type="transmembrane region" description="Helical" evidence="7">
    <location>
        <begin position="269"/>
        <end position="289"/>
    </location>
</feature>
<dbReference type="InterPro" id="IPR000515">
    <property type="entry name" value="MetI-like"/>
</dbReference>
<dbReference type="PANTHER" id="PTHR30193">
    <property type="entry name" value="ABC TRANSPORTER PERMEASE PROTEIN"/>
    <property type="match status" value="1"/>
</dbReference>
<feature type="transmembrane region" description="Helical" evidence="7">
    <location>
        <begin position="12"/>
        <end position="39"/>
    </location>
</feature>
<evidence type="ECO:0000256" key="5">
    <source>
        <dbReference type="ARBA" id="ARBA00022989"/>
    </source>
</evidence>
<keyword evidence="5 7" id="KW-1133">Transmembrane helix</keyword>
<reference evidence="9" key="1">
    <citation type="submission" date="2023-07" db="EMBL/GenBank/DDBJ databases">
        <title>Fictibacillus sp. isolated from freshwater pond.</title>
        <authorList>
            <person name="Kirdat K."/>
            <person name="Bhat A."/>
            <person name="Mourya A."/>
            <person name="Yadav A."/>
        </authorList>
    </citation>
    <scope>NUCLEOTIDE SEQUENCE</scope>
    <source>
        <strain evidence="9">NE201</strain>
    </source>
</reference>
<evidence type="ECO:0000259" key="8">
    <source>
        <dbReference type="PROSITE" id="PS50928"/>
    </source>
</evidence>
<feature type="transmembrane region" description="Helical" evidence="7">
    <location>
        <begin position="163"/>
        <end position="185"/>
    </location>
</feature>
<evidence type="ECO:0000256" key="6">
    <source>
        <dbReference type="ARBA" id="ARBA00023136"/>
    </source>
</evidence>
<protein>
    <submittedName>
        <fullName evidence="9">Sugar ABC transporter permease</fullName>
    </submittedName>
</protein>
<evidence type="ECO:0000256" key="2">
    <source>
        <dbReference type="ARBA" id="ARBA00022448"/>
    </source>
</evidence>
<dbReference type="EMBL" id="JAUHTR010000001">
    <property type="protein sequence ID" value="MDN4523025.1"/>
    <property type="molecule type" value="Genomic_DNA"/>
</dbReference>
<dbReference type="RefSeq" id="WP_301164092.1">
    <property type="nucleotide sequence ID" value="NZ_JAUHTR010000001.1"/>
</dbReference>
<dbReference type="Proteomes" id="UP001172721">
    <property type="component" value="Unassembled WGS sequence"/>
</dbReference>
<dbReference type="SUPFAM" id="SSF161098">
    <property type="entry name" value="MetI-like"/>
    <property type="match status" value="1"/>
</dbReference>
<accession>A0ABT8HR76</accession>
<gene>
    <name evidence="9" type="ORF">QYB97_00985</name>
</gene>
<keyword evidence="4 7" id="KW-0812">Transmembrane</keyword>
<keyword evidence="6 7" id="KW-0472">Membrane</keyword>
<evidence type="ECO:0000256" key="3">
    <source>
        <dbReference type="ARBA" id="ARBA00022475"/>
    </source>
</evidence>
<dbReference type="InterPro" id="IPR035906">
    <property type="entry name" value="MetI-like_sf"/>
</dbReference>
<organism evidence="9 10">
    <name type="scientific">Fictibacillus fluitans</name>
    <dbReference type="NCBI Taxonomy" id="3058422"/>
    <lineage>
        <taxon>Bacteria</taxon>
        <taxon>Bacillati</taxon>
        <taxon>Bacillota</taxon>
        <taxon>Bacilli</taxon>
        <taxon>Bacillales</taxon>
        <taxon>Fictibacillaceae</taxon>
        <taxon>Fictibacillus</taxon>
    </lineage>
</organism>
<evidence type="ECO:0000313" key="9">
    <source>
        <dbReference type="EMBL" id="MDN4523025.1"/>
    </source>
</evidence>
<feature type="transmembrane region" description="Helical" evidence="7">
    <location>
        <begin position="83"/>
        <end position="103"/>
    </location>
</feature>
<feature type="domain" description="ABC transmembrane type-1" evidence="8">
    <location>
        <begin position="77"/>
        <end position="290"/>
    </location>
</feature>
<keyword evidence="3" id="KW-1003">Cell membrane</keyword>
<feature type="transmembrane region" description="Helical" evidence="7">
    <location>
        <begin position="218"/>
        <end position="237"/>
    </location>
</feature>
<comment type="subcellular location">
    <subcellularLocation>
        <location evidence="1 7">Cell membrane</location>
        <topology evidence="1 7">Multi-pass membrane protein</topology>
    </subcellularLocation>
</comment>
<keyword evidence="10" id="KW-1185">Reference proteome</keyword>
<keyword evidence="2 7" id="KW-0813">Transport</keyword>
<sequence>MCVLQETKFSKFTSFLFVLPYLVVFVAFLLIPLIFGAYISFHDWDLLSSTHKFVGFGNYAKLFDPSTYFHSVFMNGLWNTIKFVIFSVPILIVGGLLLALLVQHLPDKLKGIFRSIFFISYAISVSVIAVLWLWLLDTNSGLFNHLLAKLGAAPVQWLTSMPYAWISIVAATVWWTVGFNMIIYINALNEVPDELYEAGSVDGATPWQKFWSITLPSIRPVMVFTIVTSTIASFNIYGQPYLMTRGGPGTSTKVLLMEIVDQAFVQRQLGIASAMAIVMAIIMIVISIIQFRLTRNNEGNEA</sequence>
<comment type="caution">
    <text evidence="9">The sequence shown here is derived from an EMBL/GenBank/DDBJ whole genome shotgun (WGS) entry which is preliminary data.</text>
</comment>
<evidence type="ECO:0000256" key="4">
    <source>
        <dbReference type="ARBA" id="ARBA00022692"/>
    </source>
</evidence>
<dbReference type="InterPro" id="IPR051393">
    <property type="entry name" value="ABC_transporter_permease"/>
</dbReference>
<evidence type="ECO:0000256" key="7">
    <source>
        <dbReference type="RuleBase" id="RU363032"/>
    </source>
</evidence>
<dbReference type="PROSITE" id="PS50928">
    <property type="entry name" value="ABC_TM1"/>
    <property type="match status" value="1"/>
</dbReference>
<dbReference type="Pfam" id="PF00528">
    <property type="entry name" value="BPD_transp_1"/>
    <property type="match status" value="1"/>
</dbReference>
<comment type="similarity">
    <text evidence="7">Belongs to the binding-protein-dependent transport system permease family.</text>
</comment>
<feature type="transmembrane region" description="Helical" evidence="7">
    <location>
        <begin position="115"/>
        <end position="135"/>
    </location>
</feature>
<evidence type="ECO:0000313" key="10">
    <source>
        <dbReference type="Proteomes" id="UP001172721"/>
    </source>
</evidence>
<proteinExistence type="inferred from homology"/>
<evidence type="ECO:0000256" key="1">
    <source>
        <dbReference type="ARBA" id="ARBA00004651"/>
    </source>
</evidence>
<dbReference type="CDD" id="cd06261">
    <property type="entry name" value="TM_PBP2"/>
    <property type="match status" value="1"/>
</dbReference>
<dbReference type="Gene3D" id="1.10.3720.10">
    <property type="entry name" value="MetI-like"/>
    <property type="match status" value="1"/>
</dbReference>